<dbReference type="CDD" id="cd02525">
    <property type="entry name" value="Succinoglycan_BP_ExoA"/>
    <property type="match status" value="1"/>
</dbReference>
<reference evidence="6" key="1">
    <citation type="journal article" date="2020" name="mSystems">
        <title>Genome- and Community-Level Interaction Insights into Carbon Utilization and Element Cycling Functions of Hydrothermarchaeota in Hydrothermal Sediment.</title>
        <authorList>
            <person name="Zhou Z."/>
            <person name="Liu Y."/>
            <person name="Xu W."/>
            <person name="Pan J."/>
            <person name="Luo Z.H."/>
            <person name="Li M."/>
        </authorList>
    </citation>
    <scope>NUCLEOTIDE SEQUENCE [LARGE SCALE GENOMIC DNA]</scope>
    <source>
        <strain evidence="6">SpSt-289</strain>
    </source>
</reference>
<dbReference type="Pfam" id="PF00535">
    <property type="entry name" value="Glycos_transf_2"/>
    <property type="match status" value="1"/>
</dbReference>
<keyword evidence="2" id="KW-0328">Glycosyltransferase</keyword>
<dbReference type="SUPFAM" id="SSF53448">
    <property type="entry name" value="Nucleotide-diphospho-sugar transferases"/>
    <property type="match status" value="1"/>
</dbReference>
<evidence type="ECO:0000256" key="3">
    <source>
        <dbReference type="ARBA" id="ARBA00022679"/>
    </source>
</evidence>
<protein>
    <submittedName>
        <fullName evidence="6">Glycosyltransferase family 2 protein</fullName>
    </submittedName>
</protein>
<feature type="transmembrane region" description="Helical" evidence="4">
    <location>
        <begin position="248"/>
        <end position="269"/>
    </location>
</feature>
<keyword evidence="3 6" id="KW-0808">Transferase</keyword>
<comment type="caution">
    <text evidence="6">The sequence shown here is derived from an EMBL/GenBank/DDBJ whole genome shotgun (WGS) entry which is preliminary data.</text>
</comment>
<proteinExistence type="inferred from homology"/>
<keyword evidence="4" id="KW-0812">Transmembrane</keyword>
<evidence type="ECO:0000313" key="6">
    <source>
        <dbReference type="EMBL" id="HDX30287.1"/>
    </source>
</evidence>
<dbReference type="PANTHER" id="PTHR43630">
    <property type="entry name" value="POLY-BETA-1,6-N-ACETYL-D-GLUCOSAMINE SYNTHASE"/>
    <property type="match status" value="1"/>
</dbReference>
<gene>
    <name evidence="6" type="ORF">ENQ20_02210</name>
</gene>
<evidence type="ECO:0000259" key="5">
    <source>
        <dbReference type="Pfam" id="PF00535"/>
    </source>
</evidence>
<dbReference type="InterPro" id="IPR029044">
    <property type="entry name" value="Nucleotide-diphossugar_trans"/>
</dbReference>
<accession>A0A7C1JR37</accession>
<name>A0A7C1JR37_9CHLR</name>
<dbReference type="AlphaFoldDB" id="A0A7C1JR37"/>
<dbReference type="EMBL" id="DSMG01000034">
    <property type="protein sequence ID" value="HDX30287.1"/>
    <property type="molecule type" value="Genomic_DNA"/>
</dbReference>
<comment type="similarity">
    <text evidence="1">Belongs to the glycosyltransferase 2 family.</text>
</comment>
<evidence type="ECO:0000256" key="4">
    <source>
        <dbReference type="SAM" id="Phobius"/>
    </source>
</evidence>
<keyword evidence="4" id="KW-1133">Transmembrane helix</keyword>
<feature type="transmembrane region" description="Helical" evidence="4">
    <location>
        <begin position="301"/>
        <end position="325"/>
    </location>
</feature>
<sequence>MLSEFQPFVSVILPVRNEGLFIRDVLLSLIDQDYPCERMEIWVVDGLSTDDTVDQAAKIAGERSCPAIHLIENPKRSMPAGFNAAIPHTKGEVIVIAGGHAKFARDYISQCVKLLQQTGADCVGGPINTVGKTPIAQAIALAQSSWFGVGGAAFRMKTAKAGFVDTVAFGAYSRSVFEKIGLLDEELVRNQDDEFNFRLIQSGGKIWLDPSIRSEYYSRSSLKSLWKQYFYYGMYKVRVIQKRGAIPAYRHLVPAAFVLALLMGVGMFFISQRKIWLTPVLIYGLANGVASVYVGSHDKRLAPYLPIVFATLHLAYGLGFLYGLWRWRSFIFYPKFFKESPH</sequence>
<evidence type="ECO:0000256" key="1">
    <source>
        <dbReference type="ARBA" id="ARBA00006739"/>
    </source>
</evidence>
<evidence type="ECO:0000256" key="2">
    <source>
        <dbReference type="ARBA" id="ARBA00022676"/>
    </source>
</evidence>
<dbReference type="GO" id="GO:0016757">
    <property type="term" value="F:glycosyltransferase activity"/>
    <property type="evidence" value="ECO:0007669"/>
    <property type="project" value="UniProtKB-KW"/>
</dbReference>
<feature type="domain" description="Glycosyltransferase 2-like" evidence="5">
    <location>
        <begin position="10"/>
        <end position="180"/>
    </location>
</feature>
<dbReference type="InterPro" id="IPR001173">
    <property type="entry name" value="Glyco_trans_2-like"/>
</dbReference>
<dbReference type="Gene3D" id="3.90.550.10">
    <property type="entry name" value="Spore Coat Polysaccharide Biosynthesis Protein SpsA, Chain A"/>
    <property type="match status" value="1"/>
</dbReference>
<organism evidence="6">
    <name type="scientific">Caldilinea aerophila</name>
    <dbReference type="NCBI Taxonomy" id="133453"/>
    <lineage>
        <taxon>Bacteria</taxon>
        <taxon>Bacillati</taxon>
        <taxon>Chloroflexota</taxon>
        <taxon>Caldilineae</taxon>
        <taxon>Caldilineales</taxon>
        <taxon>Caldilineaceae</taxon>
        <taxon>Caldilinea</taxon>
    </lineage>
</organism>
<keyword evidence="4" id="KW-0472">Membrane</keyword>
<dbReference type="PANTHER" id="PTHR43630:SF1">
    <property type="entry name" value="POLY-BETA-1,6-N-ACETYL-D-GLUCOSAMINE SYNTHASE"/>
    <property type="match status" value="1"/>
</dbReference>
<feature type="transmembrane region" description="Helical" evidence="4">
    <location>
        <begin position="276"/>
        <end position="295"/>
    </location>
</feature>